<name>A0AAV5L7Z1_9ROSI</name>
<accession>A0AAV5L7Z1</accession>
<evidence type="ECO:0000313" key="3">
    <source>
        <dbReference type="Proteomes" id="UP001054252"/>
    </source>
</evidence>
<feature type="region of interest" description="Disordered" evidence="1">
    <location>
        <begin position="1"/>
        <end position="74"/>
    </location>
</feature>
<feature type="compositionally biased region" description="Gly residues" evidence="1">
    <location>
        <begin position="57"/>
        <end position="66"/>
    </location>
</feature>
<protein>
    <recommendedName>
        <fullName evidence="4">Maternal effect embryo arrest 59</fullName>
    </recommendedName>
</protein>
<feature type="region of interest" description="Disordered" evidence="1">
    <location>
        <begin position="137"/>
        <end position="178"/>
    </location>
</feature>
<dbReference type="EMBL" id="BPVZ01000098">
    <property type="protein sequence ID" value="GKV33026.1"/>
    <property type="molecule type" value="Genomic_DNA"/>
</dbReference>
<proteinExistence type="predicted"/>
<reference evidence="2 3" key="1">
    <citation type="journal article" date="2021" name="Commun. Biol.">
        <title>The genome of Shorea leprosula (Dipterocarpaceae) highlights the ecological relevance of drought in aseasonal tropical rainforests.</title>
        <authorList>
            <person name="Ng K.K.S."/>
            <person name="Kobayashi M.J."/>
            <person name="Fawcett J.A."/>
            <person name="Hatakeyama M."/>
            <person name="Paape T."/>
            <person name="Ng C.H."/>
            <person name="Ang C.C."/>
            <person name="Tnah L.H."/>
            <person name="Lee C.T."/>
            <person name="Nishiyama T."/>
            <person name="Sese J."/>
            <person name="O'Brien M.J."/>
            <person name="Copetti D."/>
            <person name="Mohd Noor M.I."/>
            <person name="Ong R.C."/>
            <person name="Putra M."/>
            <person name="Sireger I.Z."/>
            <person name="Indrioko S."/>
            <person name="Kosugi Y."/>
            <person name="Izuno A."/>
            <person name="Isagi Y."/>
            <person name="Lee S.L."/>
            <person name="Shimizu K.K."/>
        </authorList>
    </citation>
    <scope>NUCLEOTIDE SEQUENCE [LARGE SCALE GENOMIC DNA]</scope>
    <source>
        <strain evidence="2">214</strain>
    </source>
</reference>
<feature type="compositionally biased region" description="Polar residues" evidence="1">
    <location>
        <begin position="142"/>
        <end position="155"/>
    </location>
</feature>
<comment type="caution">
    <text evidence="2">The sequence shown here is derived from an EMBL/GenBank/DDBJ whole genome shotgun (WGS) entry which is preliminary data.</text>
</comment>
<dbReference type="AlphaFoldDB" id="A0AAV5L7Z1"/>
<keyword evidence="3" id="KW-1185">Reference proteome</keyword>
<feature type="compositionally biased region" description="Basic and acidic residues" evidence="1">
    <location>
        <begin position="8"/>
        <end position="30"/>
    </location>
</feature>
<sequence length="178" mass="19668">MESCGRPNRSDIHLSAEEEAKMEEKTREYFDGIAPKRHSKPQRSDYSSKYVDALVTDGGGGGGGDGNNNNNSIPEYNEFQRLEHEDPQKIVFNGTKVTEEFVETEYYKDLNCVGKQHHTTGTGFINMENSNGGCFSLEPDQATESHASSRGNPATNEWIPAAAESVAFNSDKPNRSDN</sequence>
<evidence type="ECO:0000256" key="1">
    <source>
        <dbReference type="SAM" id="MobiDB-lite"/>
    </source>
</evidence>
<dbReference type="PANTHER" id="PTHR34686:SF5">
    <property type="entry name" value="OS05G0451300 PROTEIN"/>
    <property type="match status" value="1"/>
</dbReference>
<evidence type="ECO:0008006" key="4">
    <source>
        <dbReference type="Google" id="ProtNLM"/>
    </source>
</evidence>
<evidence type="ECO:0000313" key="2">
    <source>
        <dbReference type="EMBL" id="GKV33026.1"/>
    </source>
</evidence>
<dbReference type="PANTHER" id="PTHR34686">
    <property type="entry name" value="MATERNAL EFFECT EMBRYO ARREST PROTEIN"/>
    <property type="match status" value="1"/>
</dbReference>
<organism evidence="2 3">
    <name type="scientific">Rubroshorea leprosula</name>
    <dbReference type="NCBI Taxonomy" id="152421"/>
    <lineage>
        <taxon>Eukaryota</taxon>
        <taxon>Viridiplantae</taxon>
        <taxon>Streptophyta</taxon>
        <taxon>Embryophyta</taxon>
        <taxon>Tracheophyta</taxon>
        <taxon>Spermatophyta</taxon>
        <taxon>Magnoliopsida</taxon>
        <taxon>eudicotyledons</taxon>
        <taxon>Gunneridae</taxon>
        <taxon>Pentapetalae</taxon>
        <taxon>rosids</taxon>
        <taxon>malvids</taxon>
        <taxon>Malvales</taxon>
        <taxon>Dipterocarpaceae</taxon>
        <taxon>Rubroshorea</taxon>
    </lineage>
</organism>
<gene>
    <name evidence="2" type="ORF">SLEP1_g41581</name>
</gene>
<dbReference type="Proteomes" id="UP001054252">
    <property type="component" value="Unassembled WGS sequence"/>
</dbReference>